<organism evidence="17">
    <name type="scientific">Hepatitis B virus</name>
    <name type="common">HBV</name>
    <dbReference type="NCBI Taxonomy" id="10407"/>
    <lineage>
        <taxon>Viruses</taxon>
        <taxon>Riboviria</taxon>
        <taxon>Pararnavirae</taxon>
        <taxon>Artverviricota</taxon>
        <taxon>Revtraviricetes</taxon>
        <taxon>Blubervirales</taxon>
        <taxon>Hepadnaviridae</taxon>
        <taxon>Orthohepadnavirus</taxon>
        <taxon>Orthohepadnavirus hominoidei</taxon>
    </lineage>
</organism>
<evidence type="ECO:0000256" key="12">
    <source>
        <dbReference type="ARBA" id="ARBA00023288"/>
    </source>
</evidence>
<protein>
    <recommendedName>
        <fullName evidence="14">Large envelope protein</fullName>
    </recommendedName>
</protein>
<dbReference type="GO" id="GO:0019062">
    <property type="term" value="P:virion attachment to host cell"/>
    <property type="evidence" value="ECO:0007669"/>
    <property type="project" value="UniProtKB-KW"/>
</dbReference>
<feature type="compositionally biased region" description="Pro residues" evidence="15">
    <location>
        <begin position="100"/>
        <end position="109"/>
    </location>
</feature>
<dbReference type="GO" id="GO:0039663">
    <property type="term" value="P:membrane fusion involved in viral entry into host cell"/>
    <property type="evidence" value="ECO:0007669"/>
    <property type="project" value="UniProtKB-KW"/>
</dbReference>
<dbReference type="Pfam" id="PF00695">
    <property type="entry name" value="vMSA"/>
    <property type="match status" value="1"/>
</dbReference>
<feature type="transmembrane region" description="Helical" evidence="16">
    <location>
        <begin position="306"/>
        <end position="326"/>
    </location>
</feature>
<comment type="subcellular location">
    <subcellularLocation>
        <location evidence="1">Virion membrane</location>
    </subcellularLocation>
</comment>
<keyword evidence="12" id="KW-0449">Lipoprotein</keyword>
<keyword evidence="4" id="KW-1162">Viral penetration into host cytoplasm</keyword>
<keyword evidence="8" id="KW-0946">Virion</keyword>
<dbReference type="PRINTS" id="PR01217">
    <property type="entry name" value="PRICHEXTENSN"/>
</dbReference>
<keyword evidence="10 16" id="KW-0472">Membrane</keyword>
<feature type="region of interest" description="Disordered" evidence="15">
    <location>
        <begin position="39"/>
        <end position="130"/>
    </location>
</feature>
<proteinExistence type="predicted"/>
<feature type="transmembrane region" description="Helical" evidence="16">
    <location>
        <begin position="260"/>
        <end position="286"/>
    </location>
</feature>
<feature type="compositionally biased region" description="Pro residues" evidence="15">
    <location>
        <begin position="49"/>
        <end position="62"/>
    </location>
</feature>
<evidence type="ECO:0000256" key="4">
    <source>
        <dbReference type="ARBA" id="ARBA00022595"/>
    </source>
</evidence>
<evidence type="ECO:0000256" key="1">
    <source>
        <dbReference type="ARBA" id="ARBA00004182"/>
    </source>
</evidence>
<evidence type="ECO:0000256" key="3">
    <source>
        <dbReference type="ARBA" id="ARBA00022581"/>
    </source>
</evidence>
<keyword evidence="9 16" id="KW-1133">Transmembrane helix</keyword>
<keyword evidence="2" id="KW-1168">Fusion of virus membrane with host membrane</keyword>
<evidence type="ECO:0000256" key="2">
    <source>
        <dbReference type="ARBA" id="ARBA00022506"/>
    </source>
</evidence>
<accession>A0A8F3CIL2</accession>
<evidence type="ECO:0000256" key="15">
    <source>
        <dbReference type="SAM" id="MobiDB-lite"/>
    </source>
</evidence>
<name>A0A8F3CIL2_HBV</name>
<evidence type="ECO:0000256" key="5">
    <source>
        <dbReference type="ARBA" id="ARBA00022692"/>
    </source>
</evidence>
<evidence type="ECO:0000256" key="11">
    <source>
        <dbReference type="ARBA" id="ARBA00023180"/>
    </source>
</evidence>
<sequence>MGQGQMKSISVRRAEGGELLLKRVIDLATPIPQYAQYSGLPTYDQIQSPPTPPPWAPPPPIRHQPKIHPPTYKTVPPPQPAAPHLPYRGIRPTGDEYRPPEQPAPPTPSPTVTLPPTTAPPPKSKPPKMKSAAVLLMATAASLLGSAPQGTTTASPPAQNPWKDILGNFTANITQLKTCATAVFSLELLVAFLAALLVVCFLLIKILTTLRIVDSSLISLSSPGHQTCPFPNTGFQTSTHLKVDCPYACRGFLWICLRRFIIFLCLLVLVIIFWYLTAIGPFMAFVKRLWELVLALFSYISFHLPWPLSSVPIILYIVWLIWMIFFSPPGTLPLSAVAALTSYVLSATGESA</sequence>
<evidence type="ECO:0000256" key="13">
    <source>
        <dbReference type="ARBA" id="ARBA00023296"/>
    </source>
</evidence>
<dbReference type="GO" id="GO:0055036">
    <property type="term" value="C:virion membrane"/>
    <property type="evidence" value="ECO:0007669"/>
    <property type="project" value="UniProtKB-SubCell"/>
</dbReference>
<keyword evidence="3" id="KW-0945">Host-virus interaction</keyword>
<evidence type="ECO:0000256" key="14">
    <source>
        <dbReference type="RuleBase" id="RU003356"/>
    </source>
</evidence>
<feature type="transmembrane region" description="Helical" evidence="16">
    <location>
        <begin position="182"/>
        <end position="204"/>
    </location>
</feature>
<keyword evidence="7" id="KW-1161">Viral attachment to host cell</keyword>
<keyword evidence="6" id="KW-0519">Myristate</keyword>
<evidence type="ECO:0000256" key="7">
    <source>
        <dbReference type="ARBA" id="ARBA00022804"/>
    </source>
</evidence>
<dbReference type="GO" id="GO:0046718">
    <property type="term" value="P:symbiont entry into host cell"/>
    <property type="evidence" value="ECO:0007669"/>
    <property type="project" value="UniProtKB-KW"/>
</dbReference>
<reference evidence="17" key="1">
    <citation type="journal article" date="2021" name="Viruses">
        <title>Discovery and Characterization of Actively Replicating DNA and Retro-Transcribing Viruses in Lower Vertebrate Hosts Based on RNA Sequencing.</title>
        <authorList>
            <person name="Chen X.X."/>
            <person name="Wu W.C."/>
            <person name="Shi M."/>
        </authorList>
    </citation>
    <scope>NUCLEOTIDE SEQUENCE</scope>
    <source>
        <strain evidence="17">Cxx17</strain>
    </source>
</reference>
<reference evidence="17" key="2">
    <citation type="submission" date="2021-04" db="EMBL/GenBank/DDBJ databases">
        <authorList>
            <person name="Chen X."/>
            <person name="Shi M."/>
            <person name="Wu W."/>
        </authorList>
    </citation>
    <scope>NUCLEOTIDE SEQUENCE</scope>
    <source>
        <strain evidence="17">Cxx17</strain>
    </source>
</reference>
<dbReference type="EMBL" id="MZ244222">
    <property type="protein sequence ID" value="QWY26508.1"/>
    <property type="molecule type" value="Genomic_DNA"/>
</dbReference>
<evidence type="ECO:0000256" key="9">
    <source>
        <dbReference type="ARBA" id="ARBA00022989"/>
    </source>
</evidence>
<dbReference type="InterPro" id="IPR000349">
    <property type="entry name" value="HBV_HBSAG"/>
</dbReference>
<keyword evidence="13" id="KW-1160">Virus entry into host cell</keyword>
<evidence type="ECO:0000256" key="16">
    <source>
        <dbReference type="SAM" id="Phobius"/>
    </source>
</evidence>
<organismHost>
    <name type="scientific">Pan troglodytes</name>
    <name type="common">Chimpanzee</name>
    <dbReference type="NCBI Taxonomy" id="9598"/>
</organismHost>
<organismHost>
    <name type="scientific">Homo sapiens</name>
    <name type="common">Human</name>
    <dbReference type="NCBI Taxonomy" id="9606"/>
</organismHost>
<evidence type="ECO:0000256" key="8">
    <source>
        <dbReference type="ARBA" id="ARBA00022844"/>
    </source>
</evidence>
<evidence type="ECO:0000256" key="10">
    <source>
        <dbReference type="ARBA" id="ARBA00023136"/>
    </source>
</evidence>
<keyword evidence="5 16" id="KW-0812">Transmembrane</keyword>
<evidence type="ECO:0000256" key="6">
    <source>
        <dbReference type="ARBA" id="ARBA00022707"/>
    </source>
</evidence>
<evidence type="ECO:0000313" key="17">
    <source>
        <dbReference type="EMBL" id="QWY26508.1"/>
    </source>
</evidence>
<keyword evidence="11" id="KW-0325">Glycoprotein</keyword>